<evidence type="ECO:0000256" key="8">
    <source>
        <dbReference type="ARBA" id="ARBA00023136"/>
    </source>
</evidence>
<dbReference type="GO" id="GO:0005743">
    <property type="term" value="C:mitochondrial inner membrane"/>
    <property type="evidence" value="ECO:0007669"/>
    <property type="project" value="UniProtKB-SubCell"/>
</dbReference>
<proteinExistence type="inferred from homology"/>
<evidence type="ECO:0000256" key="5">
    <source>
        <dbReference type="ARBA" id="ARBA00022792"/>
    </source>
</evidence>
<dbReference type="STRING" id="478820.A0A196SGT9"/>
<protein>
    <recommendedName>
        <fullName evidence="12">Tafazzin family protein</fullName>
    </recommendedName>
</protein>
<evidence type="ECO:0000313" key="15">
    <source>
        <dbReference type="EMBL" id="OAO15179.1"/>
    </source>
</evidence>
<dbReference type="GO" id="GO:0008374">
    <property type="term" value="F:O-acyltransferase activity"/>
    <property type="evidence" value="ECO:0007669"/>
    <property type="project" value="TreeGrafter"/>
</dbReference>
<evidence type="ECO:0000256" key="12">
    <source>
        <dbReference type="RuleBase" id="RU365062"/>
    </source>
</evidence>
<accession>A0A196SGT9</accession>
<dbReference type="CDD" id="cd07989">
    <property type="entry name" value="LPLAT_AGPAT-like"/>
    <property type="match status" value="1"/>
</dbReference>
<gene>
    <name evidence="15" type="ORF">AV274_3115</name>
    <name evidence="14" type="ORF">AV274_4572</name>
</gene>
<comment type="caution">
    <text evidence="15">The sequence shown here is derived from an EMBL/GenBank/DDBJ whole genome shotgun (WGS) entry which is preliminary data.</text>
</comment>
<keyword evidence="4" id="KW-1000">Mitochondrion outer membrane</keyword>
<sequence length="356" mass="41294">MISHIVRNVTLGSLGTLVALEGYYGWRCRDWRHDNRPVEYQNRIDPRIKPTKDENILLKCIRFIDIYAVKGIMTYVLTIRNQTHYFGVHNLRDAMNRPEGVGLLTVCNHVTTIDSASLFAPQMHFRDLLDTRNCGLWNVAREDQPFGTRFLSMICPLVKIMPIFRGGGVYQIALSNFIQRVKFGEWCHIFPEGRTYQDQLKSCWDDQHRRIRASGRTGPPNRSLGPMKWGVGRVVYETTMQDENTKCAFEEGINNGKLIVLPMYHLNMEQILPEAEDLKVISPIPGKKKEVYCMFGKPIDFSDVLEGSKEKLASCKTQEERDKMMYVIYEELTCRVEKALESLEYELKAVRKWDQN</sequence>
<evidence type="ECO:0000313" key="16">
    <source>
        <dbReference type="Proteomes" id="UP000078348"/>
    </source>
</evidence>
<evidence type="ECO:0000256" key="3">
    <source>
        <dbReference type="ARBA" id="ARBA00022679"/>
    </source>
</evidence>
<feature type="domain" description="Phospholipid/glycerol acyltransferase" evidence="13">
    <location>
        <begin position="103"/>
        <end position="268"/>
    </location>
</feature>
<comment type="catalytic activity">
    <reaction evidence="11">
        <text>1'-[1,2-diacyl-sn-glycero-3-phospho],3'-[1-acyl-sn-glycero-3-phospho]-glycerol + a 1,2-diacyl-sn-glycero-3-phosphocholine = a cardiolipin + a 1-acyl-sn-glycero-3-phosphocholine</text>
        <dbReference type="Rhea" id="RHEA:33731"/>
        <dbReference type="ChEBI" id="CHEBI:57643"/>
        <dbReference type="ChEBI" id="CHEBI:58168"/>
        <dbReference type="ChEBI" id="CHEBI:62237"/>
        <dbReference type="ChEBI" id="CHEBI:64743"/>
    </reaction>
    <physiologicalReaction direction="left-to-right" evidence="11">
        <dbReference type="Rhea" id="RHEA:33732"/>
    </physiologicalReaction>
    <physiologicalReaction direction="right-to-left" evidence="11">
        <dbReference type="Rhea" id="RHEA:33733"/>
    </physiologicalReaction>
</comment>
<keyword evidence="6" id="KW-0443">Lipid metabolism</keyword>
<dbReference type="SMART" id="SM00563">
    <property type="entry name" value="PlsC"/>
    <property type="match status" value="1"/>
</dbReference>
<dbReference type="EMBL" id="LXWW01000167">
    <property type="protein sequence ID" value="OAO15179.1"/>
    <property type="molecule type" value="Genomic_DNA"/>
</dbReference>
<keyword evidence="5" id="KW-0999">Mitochondrion inner membrane</keyword>
<dbReference type="EMBL" id="LXWW01000329">
    <property type="protein sequence ID" value="OAO13764.1"/>
    <property type="molecule type" value="Genomic_DNA"/>
</dbReference>
<evidence type="ECO:0000256" key="10">
    <source>
        <dbReference type="ARBA" id="ARBA00024323"/>
    </source>
</evidence>
<dbReference type="OrthoDB" id="193467at2759"/>
<evidence type="ECO:0000256" key="2">
    <source>
        <dbReference type="ARBA" id="ARBA00010524"/>
    </source>
</evidence>
<dbReference type="AlphaFoldDB" id="A0A196SGT9"/>
<comment type="subcellular location">
    <subcellularLocation>
        <location evidence="1">Mitochondrion inner membrane</location>
        <topology evidence="1">Peripheral membrane protein</topology>
        <orientation evidence="1">Intermembrane side</orientation>
    </subcellularLocation>
    <subcellularLocation>
        <location evidence="10">Mitochondrion outer membrane</location>
        <topology evidence="10">Peripheral membrane protein</topology>
        <orientation evidence="10">Intermembrane side</orientation>
    </subcellularLocation>
</comment>
<keyword evidence="16" id="KW-1185">Reference proteome</keyword>
<keyword evidence="3" id="KW-0808">Transferase</keyword>
<keyword evidence="9" id="KW-0012">Acyltransferase</keyword>
<keyword evidence="7" id="KW-0496">Mitochondrion</keyword>
<evidence type="ECO:0000256" key="4">
    <source>
        <dbReference type="ARBA" id="ARBA00022787"/>
    </source>
</evidence>
<name>A0A196SGT9_BLAHN</name>
<reference evidence="15 16" key="1">
    <citation type="submission" date="2016-05" db="EMBL/GenBank/DDBJ databases">
        <title>Nuclear genome of Blastocystis sp. subtype 1 NandII.</title>
        <authorList>
            <person name="Gentekaki E."/>
            <person name="Curtis B."/>
            <person name="Stairs C."/>
            <person name="Eme L."/>
            <person name="Herman E."/>
            <person name="Klimes V."/>
            <person name="Arias M.C."/>
            <person name="Elias M."/>
            <person name="Hilliou F."/>
            <person name="Klute M."/>
            <person name="Malik S.-B."/>
            <person name="Pightling A."/>
            <person name="Rachubinski R."/>
            <person name="Salas D."/>
            <person name="Schlacht A."/>
            <person name="Suga H."/>
            <person name="Archibald J."/>
            <person name="Ball S.G."/>
            <person name="Clark G."/>
            <person name="Dacks J."/>
            <person name="Van Der Giezen M."/>
            <person name="Tsaousis A."/>
            <person name="Roger A."/>
        </authorList>
    </citation>
    <scope>NUCLEOTIDE SEQUENCE [LARGE SCALE GENOMIC DNA]</scope>
    <source>
        <strain evidence="16">ATCC 50177 / NandII</strain>
        <strain evidence="15">NandII</strain>
    </source>
</reference>
<dbReference type="Proteomes" id="UP000078348">
    <property type="component" value="Unassembled WGS sequence"/>
</dbReference>
<dbReference type="Pfam" id="PF01553">
    <property type="entry name" value="Acyltransferase"/>
    <property type="match status" value="1"/>
</dbReference>
<evidence type="ECO:0000256" key="7">
    <source>
        <dbReference type="ARBA" id="ARBA00023128"/>
    </source>
</evidence>
<dbReference type="InterPro" id="IPR000872">
    <property type="entry name" value="Tafazzin"/>
</dbReference>
<dbReference type="InterPro" id="IPR002123">
    <property type="entry name" value="Plipid/glycerol_acylTrfase"/>
</dbReference>
<dbReference type="PANTHER" id="PTHR12497">
    <property type="entry name" value="TAZ PROTEIN TAFAZZIN"/>
    <property type="match status" value="1"/>
</dbReference>
<comment type="similarity">
    <text evidence="2 12">Belongs to the taffazin family.</text>
</comment>
<keyword evidence="8" id="KW-0472">Membrane</keyword>
<evidence type="ECO:0000256" key="1">
    <source>
        <dbReference type="ARBA" id="ARBA00004137"/>
    </source>
</evidence>
<evidence type="ECO:0000256" key="6">
    <source>
        <dbReference type="ARBA" id="ARBA00023098"/>
    </source>
</evidence>
<evidence type="ECO:0000256" key="9">
    <source>
        <dbReference type="ARBA" id="ARBA00023315"/>
    </source>
</evidence>
<dbReference type="PANTHER" id="PTHR12497:SF0">
    <property type="entry name" value="TAFAZZIN"/>
    <property type="match status" value="1"/>
</dbReference>
<evidence type="ECO:0000256" key="11">
    <source>
        <dbReference type="ARBA" id="ARBA00047906"/>
    </source>
</evidence>
<dbReference type="GO" id="GO:0005741">
    <property type="term" value="C:mitochondrial outer membrane"/>
    <property type="evidence" value="ECO:0007669"/>
    <property type="project" value="UniProtKB-SubCell"/>
</dbReference>
<evidence type="ECO:0000259" key="13">
    <source>
        <dbReference type="SMART" id="SM00563"/>
    </source>
</evidence>
<evidence type="ECO:0000313" key="14">
    <source>
        <dbReference type="EMBL" id="OAO13764.1"/>
    </source>
</evidence>
<organism evidence="15 16">
    <name type="scientific">Blastocystis sp. subtype 1 (strain ATCC 50177 / NandII)</name>
    <dbReference type="NCBI Taxonomy" id="478820"/>
    <lineage>
        <taxon>Eukaryota</taxon>
        <taxon>Sar</taxon>
        <taxon>Stramenopiles</taxon>
        <taxon>Bigyra</taxon>
        <taxon>Opalozoa</taxon>
        <taxon>Opalinata</taxon>
        <taxon>Blastocystidae</taxon>
        <taxon>Blastocystis</taxon>
    </lineage>
</organism>
<dbReference type="GO" id="GO:0006644">
    <property type="term" value="P:phospholipid metabolic process"/>
    <property type="evidence" value="ECO:0007669"/>
    <property type="project" value="InterPro"/>
</dbReference>